<name>A0A915JLT7_ROMCU</name>
<sequence length="112" mass="12639">MISKNHLNLFKCINNIKGEQNLTEAFVSQIDEGQSVVPKNKEYETIDGRIRNSDQRFLDGLNQNPLENVKSTRNTSERSVPIGWCLMSQAEVRFQSSSLMYVFPAAMLTGLG</sequence>
<evidence type="ECO:0000313" key="2">
    <source>
        <dbReference type="WBParaSite" id="nRc.2.0.1.t27169-RA"/>
    </source>
</evidence>
<dbReference type="WBParaSite" id="nRc.2.0.1.t27169-RA">
    <property type="protein sequence ID" value="nRc.2.0.1.t27169-RA"/>
    <property type="gene ID" value="nRc.2.0.1.g27169"/>
</dbReference>
<protein>
    <submittedName>
        <fullName evidence="2">Uncharacterized protein</fullName>
    </submittedName>
</protein>
<dbReference type="AlphaFoldDB" id="A0A915JLT7"/>
<keyword evidence="1" id="KW-1185">Reference proteome</keyword>
<reference evidence="2" key="1">
    <citation type="submission" date="2022-11" db="UniProtKB">
        <authorList>
            <consortium name="WormBaseParasite"/>
        </authorList>
    </citation>
    <scope>IDENTIFICATION</scope>
</reference>
<organism evidence="1 2">
    <name type="scientific">Romanomermis culicivorax</name>
    <name type="common">Nematode worm</name>
    <dbReference type="NCBI Taxonomy" id="13658"/>
    <lineage>
        <taxon>Eukaryota</taxon>
        <taxon>Metazoa</taxon>
        <taxon>Ecdysozoa</taxon>
        <taxon>Nematoda</taxon>
        <taxon>Enoplea</taxon>
        <taxon>Dorylaimia</taxon>
        <taxon>Mermithida</taxon>
        <taxon>Mermithoidea</taxon>
        <taxon>Mermithidae</taxon>
        <taxon>Romanomermis</taxon>
    </lineage>
</organism>
<dbReference type="Proteomes" id="UP000887565">
    <property type="component" value="Unplaced"/>
</dbReference>
<proteinExistence type="predicted"/>
<evidence type="ECO:0000313" key="1">
    <source>
        <dbReference type="Proteomes" id="UP000887565"/>
    </source>
</evidence>
<accession>A0A915JLT7</accession>